<organism evidence="1">
    <name type="scientific">viral metagenome</name>
    <dbReference type="NCBI Taxonomy" id="1070528"/>
    <lineage>
        <taxon>unclassified sequences</taxon>
        <taxon>metagenomes</taxon>
        <taxon>organismal metagenomes</taxon>
    </lineage>
</organism>
<reference evidence="1" key="1">
    <citation type="journal article" date="2020" name="Nature">
        <title>Giant virus diversity and host interactions through global metagenomics.</title>
        <authorList>
            <person name="Schulz F."/>
            <person name="Roux S."/>
            <person name="Paez-Espino D."/>
            <person name="Jungbluth S."/>
            <person name="Walsh D.A."/>
            <person name="Denef V.J."/>
            <person name="McMahon K.D."/>
            <person name="Konstantinidis K.T."/>
            <person name="Eloe-Fadrosh E.A."/>
            <person name="Kyrpides N.C."/>
            <person name="Woyke T."/>
        </authorList>
    </citation>
    <scope>NUCLEOTIDE SEQUENCE</scope>
    <source>
        <strain evidence="1">GVMAG-M-3300021962-46</strain>
    </source>
</reference>
<dbReference type="EMBL" id="MN739480">
    <property type="protein sequence ID" value="QHT07282.1"/>
    <property type="molecule type" value="Genomic_DNA"/>
</dbReference>
<accession>A0A6C0CT01</accession>
<protein>
    <submittedName>
        <fullName evidence="1">Uncharacterized protein</fullName>
    </submittedName>
</protein>
<evidence type="ECO:0000313" key="1">
    <source>
        <dbReference type="EMBL" id="QHT07282.1"/>
    </source>
</evidence>
<dbReference type="AlphaFoldDB" id="A0A6C0CT01"/>
<proteinExistence type="predicted"/>
<sequence>MDKRILNFLDLYYLCIDQFSIRKQHQLEIFIQPKHDLMIEMIDVIVERIVKIIVYYLPIYEHALILVQYGEGKRCIQIQEKGVYSDSHMKLLNQSVLATIHEHPYEE</sequence>
<name>A0A6C0CT01_9ZZZZ</name>